<dbReference type="AlphaFoldDB" id="A0A2P2QCJ3"/>
<reference evidence="2" key="1">
    <citation type="submission" date="2018-02" db="EMBL/GenBank/DDBJ databases">
        <title>Rhizophora mucronata_Transcriptome.</title>
        <authorList>
            <person name="Meera S.P."/>
            <person name="Sreeshan A."/>
            <person name="Augustine A."/>
        </authorList>
    </citation>
    <scope>NUCLEOTIDE SEQUENCE</scope>
    <source>
        <tissue evidence="2">Leaf</tissue>
    </source>
</reference>
<accession>A0A2P2QCJ3</accession>
<feature type="region of interest" description="Disordered" evidence="1">
    <location>
        <begin position="1"/>
        <end position="23"/>
    </location>
</feature>
<name>A0A2P2QCJ3_RHIMU</name>
<sequence length="23" mass="2567">MPLLKQPNTRLPHEGNPPSDLDP</sequence>
<dbReference type="EMBL" id="GGEC01084170">
    <property type="protein sequence ID" value="MBX64654.1"/>
    <property type="molecule type" value="Transcribed_RNA"/>
</dbReference>
<evidence type="ECO:0000313" key="2">
    <source>
        <dbReference type="EMBL" id="MBX64654.1"/>
    </source>
</evidence>
<organism evidence="2">
    <name type="scientific">Rhizophora mucronata</name>
    <name type="common">Asiatic mangrove</name>
    <dbReference type="NCBI Taxonomy" id="61149"/>
    <lineage>
        <taxon>Eukaryota</taxon>
        <taxon>Viridiplantae</taxon>
        <taxon>Streptophyta</taxon>
        <taxon>Embryophyta</taxon>
        <taxon>Tracheophyta</taxon>
        <taxon>Spermatophyta</taxon>
        <taxon>Magnoliopsida</taxon>
        <taxon>eudicotyledons</taxon>
        <taxon>Gunneridae</taxon>
        <taxon>Pentapetalae</taxon>
        <taxon>rosids</taxon>
        <taxon>fabids</taxon>
        <taxon>Malpighiales</taxon>
        <taxon>Rhizophoraceae</taxon>
        <taxon>Rhizophora</taxon>
    </lineage>
</organism>
<evidence type="ECO:0000256" key="1">
    <source>
        <dbReference type="SAM" id="MobiDB-lite"/>
    </source>
</evidence>
<protein>
    <submittedName>
        <fullName evidence="2">Uncharacterized protein</fullName>
    </submittedName>
</protein>
<proteinExistence type="predicted"/>